<dbReference type="PIRSF" id="PIRSF033909">
    <property type="entry name" value="UCP033909"/>
    <property type="match status" value="1"/>
</dbReference>
<keyword evidence="1" id="KW-0378">Hydrolase</keyword>
<accession>A0A347UL26</accession>
<dbReference type="OrthoDB" id="9797755at2"/>
<dbReference type="RefSeq" id="WP_118944205.1">
    <property type="nucleotide sequence ID" value="NZ_CP032125.1"/>
</dbReference>
<dbReference type="Proteomes" id="UP000261704">
    <property type="component" value="Chromosome"/>
</dbReference>
<keyword evidence="2" id="KW-1185">Reference proteome</keyword>
<dbReference type="KEGG" id="pamo:BAR1_17430"/>
<organism evidence="1 2">
    <name type="scientific">Profundibacter amoris</name>
    <dbReference type="NCBI Taxonomy" id="2171755"/>
    <lineage>
        <taxon>Bacteria</taxon>
        <taxon>Pseudomonadati</taxon>
        <taxon>Pseudomonadota</taxon>
        <taxon>Alphaproteobacteria</taxon>
        <taxon>Rhodobacterales</taxon>
        <taxon>Paracoccaceae</taxon>
        <taxon>Profundibacter</taxon>
    </lineage>
</organism>
<dbReference type="PANTHER" id="PTHR36513:SF1">
    <property type="entry name" value="TRANSMEMBRANE PROTEIN"/>
    <property type="match status" value="1"/>
</dbReference>
<dbReference type="GO" id="GO:0016787">
    <property type="term" value="F:hydrolase activity"/>
    <property type="evidence" value="ECO:0007669"/>
    <property type="project" value="UniProtKB-KW"/>
</dbReference>
<dbReference type="AlphaFoldDB" id="A0A347UL26"/>
<dbReference type="InterPro" id="IPR014586">
    <property type="entry name" value="UCP033909"/>
</dbReference>
<reference evidence="1 2" key="1">
    <citation type="submission" date="2018-09" db="EMBL/GenBank/DDBJ databases">
        <title>Profundibacter amoris BAR1 gen. nov., sp. nov., a new member of the Roseobacter clade isolated at Lokis Castle Vent Field on the Arctic Mid-Oceanic Ridge.</title>
        <authorList>
            <person name="Le Moine Bauer S."/>
            <person name="Sjoeberg A.G."/>
            <person name="L'Haridon S."/>
            <person name="Stokke R."/>
            <person name="Roalkvam I."/>
            <person name="Steen I.H."/>
            <person name="Dahle H."/>
        </authorList>
    </citation>
    <scope>NUCLEOTIDE SEQUENCE [LARGE SCALE GENOMIC DNA]</scope>
    <source>
        <strain evidence="1 2">BAR1</strain>
    </source>
</reference>
<dbReference type="InterPro" id="IPR010297">
    <property type="entry name" value="DUF900_hydrolase"/>
</dbReference>
<dbReference type="Gene3D" id="3.40.50.1820">
    <property type="entry name" value="alpha/beta hydrolase"/>
    <property type="match status" value="1"/>
</dbReference>
<dbReference type="SUPFAM" id="SSF53474">
    <property type="entry name" value="alpha/beta-Hydrolases"/>
    <property type="match status" value="1"/>
</dbReference>
<gene>
    <name evidence="1" type="ORF">BAR1_17430</name>
</gene>
<dbReference type="PROSITE" id="PS51257">
    <property type="entry name" value="PROKAR_LIPOPROTEIN"/>
    <property type="match status" value="1"/>
</dbReference>
<dbReference type="Pfam" id="PF05990">
    <property type="entry name" value="DUF900"/>
    <property type="match status" value="1"/>
</dbReference>
<dbReference type="PANTHER" id="PTHR36513">
    <property type="entry name" value="ABC TRANSMEMBRANE TYPE-1 DOMAIN-CONTAINING PROTEIN"/>
    <property type="match status" value="1"/>
</dbReference>
<dbReference type="EMBL" id="CP032125">
    <property type="protein sequence ID" value="AXX99554.1"/>
    <property type="molecule type" value="Genomic_DNA"/>
</dbReference>
<proteinExistence type="predicted"/>
<dbReference type="InterPro" id="IPR029058">
    <property type="entry name" value="AB_hydrolase_fold"/>
</dbReference>
<evidence type="ECO:0000313" key="1">
    <source>
        <dbReference type="EMBL" id="AXX99554.1"/>
    </source>
</evidence>
<sequence>MRIVPLLFLVLVAACTPRGLITIYPDAEKIGALQSIFVATTRAQTVDGKFISRRSPVVSYLHYNISIPPAHNPGEINWPTLPPDPQKDFLVTKEDRFQSSSQFVSALSRSLRARKQSQREVVIFVHGFNNNFAEGLYRMAQLSHDFDLAQPTIHYSWPSAGNPLGYGYDRDSMLFARDGLEELIKAVDRAGAKDILLVGHSMGALLVMETLRQISIENPNEASRLINGVALLSPDIDVELFKQQTRRIGRLPDPFVIFTSRKDRALRLSARLTGQKARLGNVDDARLLADLKVTLVDVSEFSTGAAGHFTTAKSPALIRIFASLPGIDAAFRRDRSGRSGLLPGTVLVVQKATEIILLPVSTKTP</sequence>
<evidence type="ECO:0000313" key="2">
    <source>
        <dbReference type="Proteomes" id="UP000261704"/>
    </source>
</evidence>
<name>A0A347UL26_9RHOB</name>
<protein>
    <submittedName>
        <fullName evidence="1">Alpha/beta fold hydrolase</fullName>
    </submittedName>
</protein>